<organism evidence="19 20">
    <name type="scientific">Algisphaera agarilytica</name>
    <dbReference type="NCBI Taxonomy" id="1385975"/>
    <lineage>
        <taxon>Bacteria</taxon>
        <taxon>Pseudomonadati</taxon>
        <taxon>Planctomycetota</taxon>
        <taxon>Phycisphaerae</taxon>
        <taxon>Phycisphaerales</taxon>
        <taxon>Phycisphaeraceae</taxon>
        <taxon>Algisphaera</taxon>
    </lineage>
</organism>
<comment type="catalytic activity">
    <reaction evidence="14">
        <text>ATP + H2O = ADP + phosphate + H(+)</text>
        <dbReference type="Rhea" id="RHEA:13065"/>
        <dbReference type="ChEBI" id="CHEBI:15377"/>
        <dbReference type="ChEBI" id="CHEBI:15378"/>
        <dbReference type="ChEBI" id="CHEBI:30616"/>
        <dbReference type="ChEBI" id="CHEBI:43474"/>
        <dbReference type="ChEBI" id="CHEBI:456216"/>
        <dbReference type="EC" id="5.6.2.4"/>
    </reaction>
</comment>
<dbReference type="GO" id="GO:0005524">
    <property type="term" value="F:ATP binding"/>
    <property type="evidence" value="ECO:0007669"/>
    <property type="project" value="UniProtKB-UniRule"/>
</dbReference>
<dbReference type="InterPro" id="IPR000212">
    <property type="entry name" value="DNA_helicase_UvrD/REP"/>
</dbReference>
<dbReference type="Gene3D" id="3.40.50.300">
    <property type="entry name" value="P-loop containing nucleotide triphosphate hydrolases"/>
    <property type="match status" value="4"/>
</dbReference>
<dbReference type="GO" id="GO:0004527">
    <property type="term" value="F:exonuclease activity"/>
    <property type="evidence" value="ECO:0007669"/>
    <property type="project" value="UniProtKB-KW"/>
</dbReference>
<dbReference type="GO" id="GO:0000725">
    <property type="term" value="P:recombinational repair"/>
    <property type="evidence" value="ECO:0007669"/>
    <property type="project" value="TreeGrafter"/>
</dbReference>
<dbReference type="PANTHER" id="PTHR11070:SF2">
    <property type="entry name" value="ATP-DEPENDENT DNA HELICASE SRS2"/>
    <property type="match status" value="1"/>
</dbReference>
<keyword evidence="3" id="KW-0227">DNA damage</keyword>
<gene>
    <name evidence="19" type="ORF">HNQ40_002619</name>
</gene>
<dbReference type="InterPro" id="IPR038726">
    <property type="entry name" value="PDDEXK_AddAB-type"/>
</dbReference>
<name>A0A7X0H819_9BACT</name>
<keyword evidence="6 19" id="KW-0269">Exonuclease</keyword>
<dbReference type="Gene3D" id="1.10.486.10">
    <property type="entry name" value="PCRA, domain 4"/>
    <property type="match status" value="1"/>
</dbReference>
<dbReference type="RefSeq" id="WP_184678307.1">
    <property type="nucleotide sequence ID" value="NZ_JACHGY010000001.1"/>
</dbReference>
<evidence type="ECO:0000256" key="12">
    <source>
        <dbReference type="ARBA" id="ARBA00034808"/>
    </source>
</evidence>
<dbReference type="GO" id="GO:0005829">
    <property type="term" value="C:cytosol"/>
    <property type="evidence" value="ECO:0007669"/>
    <property type="project" value="TreeGrafter"/>
</dbReference>
<dbReference type="PROSITE" id="PS51198">
    <property type="entry name" value="UVRD_HELICASE_ATP_BIND"/>
    <property type="match status" value="1"/>
</dbReference>
<dbReference type="PROSITE" id="PS51217">
    <property type="entry name" value="UVRD_HELICASE_CTER"/>
    <property type="match status" value="1"/>
</dbReference>
<keyword evidence="10" id="KW-0413">Isomerase</keyword>
<feature type="region of interest" description="Disordered" evidence="16">
    <location>
        <begin position="496"/>
        <end position="525"/>
    </location>
</feature>
<keyword evidence="1" id="KW-0540">Nuclease</keyword>
<dbReference type="Pfam" id="PF13361">
    <property type="entry name" value="UvrD_C"/>
    <property type="match status" value="1"/>
</dbReference>
<dbReference type="SUPFAM" id="SSF52980">
    <property type="entry name" value="Restriction endonuclease-like"/>
    <property type="match status" value="1"/>
</dbReference>
<accession>A0A7X0H819</accession>
<evidence type="ECO:0000256" key="4">
    <source>
        <dbReference type="ARBA" id="ARBA00022801"/>
    </source>
</evidence>
<dbReference type="Pfam" id="PF00580">
    <property type="entry name" value="UvrD-helicase"/>
    <property type="match status" value="2"/>
</dbReference>
<sequence length="1059" mass="116286">MSADFKPMDDAQLLIRASAGAGKTYRLTQHYLNLLRHGAPVESILATTFTRKAAGEILGRLVRTLCDEAEAGRAAAPPLKSSEQLLDEVTRNLHRMGVATIDGFFHRLGNGFRFELDLPMEPRLIEEGSPEAAALRGEAIEAVLAEAAADDVAFGAMLGLLRRLHHDSAARSVTRAIDDIVVKHAEVFREAPWEEAWTTLKPEGLMDGPAIERTLERWLALQDLMPTTKTGKPRSLWVKSWERVAPLVRGEDWDGLIASGLLAKVFVGETMFDRTPIDDEWLVLSECWCAHVRGVLLDRIARQTAATHELMRRFSVVYEQLRAQRGVMLYSDMAHRLAGGPFAGRQVSDEQALAEIYFRLDAAVTHLLLDEFQDTSLDQWNVLSPFVDEIGATGDGTRSLFVVGDTKQAIYGWRGGCVELFDSVEHHAPLIERESLAKSYRSSQVVLDAVNRVFDDLASCATLQSEKHPEDADAAAMWSAGFDTHVAEHTELSGYVSFESSPPSEENTSSDPEGDDLDDGSLSPDSHEAFVAQRIGELHRKLNAGSGPRRTIGVLTRGNKMVHRLLYELRRAGLPASGEGGNPIGDTPAVAAVLSAVRLSDHPGDTVAAFHTLNSPMAEVVGMTSRRDAERVAHQMRAAVLRDGWAATVANWVAALAPSCDAAGLAKLTKLAELTERFESANASSSQALRGSVFADYIEGAKVEEPSGSPIRVMTIHRSKGLEFDAVVLPELDGRFNNNFEVLIDRPDPTGPVEGVFRGVKEANRTIDPALVRAYTRQRARQRQEDFCTLYVAMTRAKRSLHLIAKSGLKADGKRRSIGLCFAGILRDTLGDPDDGPMSWGDAEWMGPASPQVDPVVEPYEPAQTPKVLSARLSHQGPAKRMRMTVSPSQLHGRGKVSARDLLDFDSRHARQHGTEIHNLLERIDYLDGQSPPDESSPALRSIFAHDAVRQAFTRRFGDHEQLWAERTFVVPDGPRLLKGTFDRVVFAVDEQGNATAAHLIDFKTDRVAADSEALQQRVASYRPQLEAYRRALSVLLKLDAQAITAELLFTTPGVSVAL</sequence>
<dbReference type="Proteomes" id="UP000541810">
    <property type="component" value="Unassembled WGS sequence"/>
</dbReference>
<reference evidence="19 20" key="1">
    <citation type="submission" date="2020-08" db="EMBL/GenBank/DDBJ databases">
        <title>Genomic Encyclopedia of Type Strains, Phase IV (KMG-IV): sequencing the most valuable type-strain genomes for metagenomic binning, comparative biology and taxonomic classification.</title>
        <authorList>
            <person name="Goeker M."/>
        </authorList>
    </citation>
    <scope>NUCLEOTIDE SEQUENCE [LARGE SCALE GENOMIC DNA]</scope>
    <source>
        <strain evidence="19 20">DSM 103725</strain>
    </source>
</reference>
<keyword evidence="5 15" id="KW-0347">Helicase</keyword>
<evidence type="ECO:0000256" key="9">
    <source>
        <dbReference type="ARBA" id="ARBA00023204"/>
    </source>
</evidence>
<evidence type="ECO:0000256" key="11">
    <source>
        <dbReference type="ARBA" id="ARBA00034617"/>
    </source>
</evidence>
<dbReference type="Gene3D" id="3.90.320.10">
    <property type="match status" value="1"/>
</dbReference>
<evidence type="ECO:0000256" key="6">
    <source>
        <dbReference type="ARBA" id="ARBA00022839"/>
    </source>
</evidence>
<dbReference type="InterPro" id="IPR014017">
    <property type="entry name" value="DNA_helicase_UvrD-like_C"/>
</dbReference>
<evidence type="ECO:0000256" key="2">
    <source>
        <dbReference type="ARBA" id="ARBA00022741"/>
    </source>
</evidence>
<evidence type="ECO:0000256" key="8">
    <source>
        <dbReference type="ARBA" id="ARBA00023125"/>
    </source>
</evidence>
<evidence type="ECO:0000256" key="13">
    <source>
        <dbReference type="ARBA" id="ARBA00034923"/>
    </source>
</evidence>
<evidence type="ECO:0000256" key="5">
    <source>
        <dbReference type="ARBA" id="ARBA00022806"/>
    </source>
</evidence>
<feature type="domain" description="UvrD-like helicase C-terminal" evidence="18">
    <location>
        <begin position="481"/>
        <end position="721"/>
    </location>
</feature>
<keyword evidence="2 15" id="KW-0547">Nucleotide-binding</keyword>
<protein>
    <recommendedName>
        <fullName evidence="12">DNA 3'-5' helicase</fullName>
        <ecNumber evidence="12">5.6.2.4</ecNumber>
    </recommendedName>
    <alternativeName>
        <fullName evidence="13">DNA 3'-5' helicase II</fullName>
    </alternativeName>
</protein>
<evidence type="ECO:0000256" key="1">
    <source>
        <dbReference type="ARBA" id="ARBA00022722"/>
    </source>
</evidence>
<dbReference type="InterPro" id="IPR027417">
    <property type="entry name" value="P-loop_NTPase"/>
</dbReference>
<dbReference type="GO" id="GO:0043138">
    <property type="term" value="F:3'-5' DNA helicase activity"/>
    <property type="evidence" value="ECO:0007669"/>
    <property type="project" value="UniProtKB-EC"/>
</dbReference>
<dbReference type="InterPro" id="IPR011335">
    <property type="entry name" value="Restrct_endonuc-II-like"/>
</dbReference>
<dbReference type="Pfam" id="PF12705">
    <property type="entry name" value="PDDEXK_1"/>
    <property type="match status" value="1"/>
</dbReference>
<keyword evidence="7 15" id="KW-0067">ATP-binding</keyword>
<keyword evidence="9" id="KW-0234">DNA repair</keyword>
<evidence type="ECO:0000313" key="20">
    <source>
        <dbReference type="Proteomes" id="UP000541810"/>
    </source>
</evidence>
<evidence type="ECO:0000256" key="3">
    <source>
        <dbReference type="ARBA" id="ARBA00022763"/>
    </source>
</evidence>
<dbReference type="SUPFAM" id="SSF52540">
    <property type="entry name" value="P-loop containing nucleoside triphosphate hydrolases"/>
    <property type="match status" value="1"/>
</dbReference>
<comment type="caution">
    <text evidence="19">The sequence shown here is derived from an EMBL/GenBank/DDBJ whole genome shotgun (WGS) entry which is preliminary data.</text>
</comment>
<evidence type="ECO:0000259" key="18">
    <source>
        <dbReference type="PROSITE" id="PS51217"/>
    </source>
</evidence>
<dbReference type="InterPro" id="IPR011604">
    <property type="entry name" value="PDDEXK-like_dom_sf"/>
</dbReference>
<comment type="catalytic activity">
    <reaction evidence="11">
        <text>Couples ATP hydrolysis with the unwinding of duplex DNA by translocating in the 3'-5' direction.</text>
        <dbReference type="EC" id="5.6.2.4"/>
    </reaction>
</comment>
<feature type="binding site" evidence="15">
    <location>
        <begin position="17"/>
        <end position="24"/>
    </location>
    <ligand>
        <name>ATP</name>
        <dbReference type="ChEBI" id="CHEBI:30616"/>
    </ligand>
</feature>
<evidence type="ECO:0000256" key="7">
    <source>
        <dbReference type="ARBA" id="ARBA00022840"/>
    </source>
</evidence>
<dbReference type="EMBL" id="JACHGY010000001">
    <property type="protein sequence ID" value="MBB6430813.1"/>
    <property type="molecule type" value="Genomic_DNA"/>
</dbReference>
<dbReference type="GO" id="GO:0033202">
    <property type="term" value="C:DNA helicase complex"/>
    <property type="evidence" value="ECO:0007669"/>
    <property type="project" value="TreeGrafter"/>
</dbReference>
<evidence type="ECO:0000256" key="10">
    <source>
        <dbReference type="ARBA" id="ARBA00023235"/>
    </source>
</evidence>
<proteinExistence type="predicted"/>
<evidence type="ECO:0000256" key="14">
    <source>
        <dbReference type="ARBA" id="ARBA00048988"/>
    </source>
</evidence>
<dbReference type="GO" id="GO:0003677">
    <property type="term" value="F:DNA binding"/>
    <property type="evidence" value="ECO:0007669"/>
    <property type="project" value="UniProtKB-KW"/>
</dbReference>
<feature type="domain" description="UvrD-like helicase ATP-binding" evidence="17">
    <location>
        <begin position="1"/>
        <end position="443"/>
    </location>
</feature>
<dbReference type="PANTHER" id="PTHR11070">
    <property type="entry name" value="UVRD / RECB / PCRA DNA HELICASE FAMILY MEMBER"/>
    <property type="match status" value="1"/>
</dbReference>
<dbReference type="AlphaFoldDB" id="A0A7X0H819"/>
<dbReference type="EC" id="5.6.2.4" evidence="12"/>
<evidence type="ECO:0000313" key="19">
    <source>
        <dbReference type="EMBL" id="MBB6430813.1"/>
    </source>
</evidence>
<keyword evidence="8" id="KW-0238">DNA-binding</keyword>
<dbReference type="InterPro" id="IPR014016">
    <property type="entry name" value="UvrD-like_ATP-bd"/>
</dbReference>
<feature type="compositionally biased region" description="Low complexity" evidence="16">
    <location>
        <begin position="497"/>
        <end position="511"/>
    </location>
</feature>
<evidence type="ECO:0000259" key="17">
    <source>
        <dbReference type="PROSITE" id="PS51198"/>
    </source>
</evidence>
<keyword evidence="4 15" id="KW-0378">Hydrolase</keyword>
<keyword evidence="20" id="KW-1185">Reference proteome</keyword>
<evidence type="ECO:0000256" key="15">
    <source>
        <dbReference type="PROSITE-ProRule" id="PRU00560"/>
    </source>
</evidence>
<feature type="region of interest" description="Disordered" evidence="16">
    <location>
        <begin position="874"/>
        <end position="893"/>
    </location>
</feature>
<evidence type="ECO:0000256" key="16">
    <source>
        <dbReference type="SAM" id="MobiDB-lite"/>
    </source>
</evidence>